<accession>A0AAD8YBF9</accession>
<evidence type="ECO:0000313" key="2">
    <source>
        <dbReference type="Proteomes" id="UP001224775"/>
    </source>
</evidence>
<keyword evidence="2" id="KW-1185">Reference proteome</keyword>
<dbReference type="Gene3D" id="3.90.70.30">
    <property type="entry name" value="Phytochelatin synthase, N-terminal domain"/>
    <property type="match status" value="1"/>
</dbReference>
<proteinExistence type="predicted"/>
<gene>
    <name evidence="1" type="ORF">QTG54_006295</name>
</gene>
<dbReference type="InterPro" id="IPR038156">
    <property type="entry name" value="PCS_N_sf"/>
</dbReference>
<dbReference type="SUPFAM" id="SSF54001">
    <property type="entry name" value="Cysteine proteinases"/>
    <property type="match status" value="1"/>
</dbReference>
<dbReference type="EMBL" id="JATAAI010000010">
    <property type="protein sequence ID" value="KAK1742698.1"/>
    <property type="molecule type" value="Genomic_DNA"/>
</dbReference>
<protein>
    <recommendedName>
        <fullName evidence="3">Glutathione gamma-glutamylcysteinyltransferase</fullName>
    </recommendedName>
</protein>
<reference evidence="1" key="1">
    <citation type="submission" date="2023-06" db="EMBL/GenBank/DDBJ databases">
        <title>Survivors Of The Sea: Transcriptome response of Skeletonema marinoi to long-term dormancy.</title>
        <authorList>
            <person name="Pinder M.I.M."/>
            <person name="Kourtchenko O."/>
            <person name="Robertson E.K."/>
            <person name="Larsson T."/>
            <person name="Maumus F."/>
            <person name="Osuna-Cruz C.M."/>
            <person name="Vancaester E."/>
            <person name="Stenow R."/>
            <person name="Vandepoele K."/>
            <person name="Ploug H."/>
            <person name="Bruchert V."/>
            <person name="Godhe A."/>
            <person name="Topel M."/>
        </authorList>
    </citation>
    <scope>NUCLEOTIDE SEQUENCE</scope>
    <source>
        <strain evidence="1">R05AC</strain>
    </source>
</reference>
<organism evidence="1 2">
    <name type="scientific">Skeletonema marinoi</name>
    <dbReference type="NCBI Taxonomy" id="267567"/>
    <lineage>
        <taxon>Eukaryota</taxon>
        <taxon>Sar</taxon>
        <taxon>Stramenopiles</taxon>
        <taxon>Ochrophyta</taxon>
        <taxon>Bacillariophyta</taxon>
        <taxon>Coscinodiscophyceae</taxon>
        <taxon>Thalassiosirophycidae</taxon>
        <taxon>Thalassiosirales</taxon>
        <taxon>Skeletonemataceae</taxon>
        <taxon>Skeletonema</taxon>
        <taxon>Skeletonema marinoi-dohrnii complex</taxon>
    </lineage>
</organism>
<feature type="non-terminal residue" evidence="1">
    <location>
        <position position="1"/>
    </location>
</feature>
<evidence type="ECO:0008006" key="3">
    <source>
        <dbReference type="Google" id="ProtNLM"/>
    </source>
</evidence>
<comment type="caution">
    <text evidence="1">The sequence shown here is derived from an EMBL/GenBank/DDBJ whole genome shotgun (WGS) entry which is preliminary data.</text>
</comment>
<name>A0AAD8YBF9_9STRA</name>
<dbReference type="Proteomes" id="UP001224775">
    <property type="component" value="Unassembled WGS sequence"/>
</dbReference>
<dbReference type="InterPro" id="IPR038765">
    <property type="entry name" value="Papain-like_cys_pep_sf"/>
</dbReference>
<dbReference type="AlphaFoldDB" id="A0AAD8YBF9"/>
<sequence length="335" mass="37533">FELLLFDDDHRPSNCLLTHKIKREEAQNKATTPSTMMDNNKGQLAVALPSHQPMPLLTKLLFYGVLPIALPVVVSYKMLTDKSYRLTTTSLFSLVNGATKKPCTDEWYFQDVGLLQKLWSLPSAAAYIQKSADTADSSSDDDTPLLEYQVREGYCGSATQRCILKSLGYPSNSIPDQKGGESKPDLWCEHVKQIANESSHGGDDGIETTIVRGSDVTYEEFLSTLRQGLDNPNCRICCNYLRSALTGFEMTGLWKFHPLFFVIKLYGGHFSPILGMIEQDDKEEKDNPFIAIFDTNHKYKGAYFVPCRRLYDAVSSIDVGSKKSRAIILVEKKSV</sequence>
<evidence type="ECO:0000313" key="1">
    <source>
        <dbReference type="EMBL" id="KAK1742698.1"/>
    </source>
</evidence>